<feature type="transmembrane region" description="Helical" evidence="5">
    <location>
        <begin position="414"/>
        <end position="437"/>
    </location>
</feature>
<evidence type="ECO:0000256" key="1">
    <source>
        <dbReference type="ARBA" id="ARBA00004141"/>
    </source>
</evidence>
<feature type="transmembrane region" description="Helical" evidence="5">
    <location>
        <begin position="26"/>
        <end position="45"/>
    </location>
</feature>
<feature type="transmembrane region" description="Helical" evidence="5">
    <location>
        <begin position="361"/>
        <end position="382"/>
    </location>
</feature>
<organism evidence="7 8">
    <name type="scientific">Bombyx mandarina</name>
    <name type="common">Wild silk moth</name>
    <name type="synonym">Wild silkworm</name>
    <dbReference type="NCBI Taxonomy" id="7092"/>
    <lineage>
        <taxon>Eukaryota</taxon>
        <taxon>Metazoa</taxon>
        <taxon>Ecdysozoa</taxon>
        <taxon>Arthropoda</taxon>
        <taxon>Hexapoda</taxon>
        <taxon>Insecta</taxon>
        <taxon>Pterygota</taxon>
        <taxon>Neoptera</taxon>
        <taxon>Endopterygota</taxon>
        <taxon>Lepidoptera</taxon>
        <taxon>Glossata</taxon>
        <taxon>Ditrysia</taxon>
        <taxon>Bombycoidea</taxon>
        <taxon>Bombycidae</taxon>
        <taxon>Bombycinae</taxon>
        <taxon>Bombyx</taxon>
    </lineage>
</organism>
<dbReference type="PANTHER" id="PTHR24064">
    <property type="entry name" value="SOLUTE CARRIER FAMILY 22 MEMBER"/>
    <property type="match status" value="1"/>
</dbReference>
<sequence>MSGASSTQYSLLQIFDVFGKYQIVQYAYIGITIIFLTLIDINFIFVSGDLKYRCKVSECENNMSTAENPTWWPNKTIDRCYRPVLKDDYGTCNSSSFTDSLVQCTEWIYESNNTVVAELNLGCQPWRSNLIGTIHSFGMMTSMFVTGWIYDVWGRKPALVICIVGSAVGVLKVLVKNWYIYVMVEFLEACMSGGTYTSGMVLMLEICGKDKRLLAGVLFSYFIYFGETLFACMAMVIPYWKTMILIIYSPLILFLSFIWLIKESPRWQIVKGKTEEAKNTMILMAKTNKINMDMNELSNIDGVGLRQKFDIKENEKEGFHVIFKSPEILKRVFVACFCRFSASFVYYGLMLNSVWLPGDKYINFLLITIMSYPGELISLYFMKNIGRKLSLIIGFILTAALCFCSAQVPETYLWTKISLFLVGKMLISGCFTGVITYSMELFPTSVRGLLLGLGALTSRIGNMMAPLTPMLMTFSPSIPSIFFGCAAVMSGLLIILTPETRDQPLMDTVRQVEESVLKEKQVNSVATAM</sequence>
<evidence type="ECO:0000256" key="2">
    <source>
        <dbReference type="ARBA" id="ARBA00022692"/>
    </source>
</evidence>
<keyword evidence="2 5" id="KW-0812">Transmembrane</keyword>
<feature type="transmembrane region" description="Helical" evidence="5">
    <location>
        <begin position="213"/>
        <end position="237"/>
    </location>
</feature>
<dbReference type="SUPFAM" id="SSF103473">
    <property type="entry name" value="MFS general substrate transporter"/>
    <property type="match status" value="1"/>
</dbReference>
<keyword evidence="7" id="KW-1185">Reference proteome</keyword>
<evidence type="ECO:0000313" key="8">
    <source>
        <dbReference type="RefSeq" id="XP_028026821.1"/>
    </source>
</evidence>
<protein>
    <submittedName>
        <fullName evidence="8">Solute carrier family 22 member 15-like isoform X1</fullName>
    </submittedName>
</protein>
<dbReference type="KEGG" id="bman:114240472"/>
<feature type="transmembrane region" description="Helical" evidence="5">
    <location>
        <begin position="449"/>
        <end position="472"/>
    </location>
</feature>
<feature type="transmembrane region" description="Helical" evidence="5">
    <location>
        <begin position="389"/>
        <end position="408"/>
    </location>
</feature>
<name>A0A6J2JBM5_BOMMA</name>
<dbReference type="Gene3D" id="1.20.1250.20">
    <property type="entry name" value="MFS general substrate transporter like domains"/>
    <property type="match status" value="1"/>
</dbReference>
<dbReference type="Proteomes" id="UP000504629">
    <property type="component" value="Unplaced"/>
</dbReference>
<evidence type="ECO:0000256" key="3">
    <source>
        <dbReference type="ARBA" id="ARBA00022989"/>
    </source>
</evidence>
<feature type="transmembrane region" description="Helical" evidence="5">
    <location>
        <begin position="156"/>
        <end position="175"/>
    </location>
</feature>
<dbReference type="RefSeq" id="XP_028026821.1">
    <property type="nucleotide sequence ID" value="XM_028171020.1"/>
</dbReference>
<dbReference type="GO" id="GO:0016020">
    <property type="term" value="C:membrane"/>
    <property type="evidence" value="ECO:0007669"/>
    <property type="project" value="UniProtKB-SubCell"/>
</dbReference>
<evidence type="ECO:0000256" key="4">
    <source>
        <dbReference type="ARBA" id="ARBA00023136"/>
    </source>
</evidence>
<feature type="transmembrane region" description="Helical" evidence="5">
    <location>
        <begin position="332"/>
        <end position="349"/>
    </location>
</feature>
<feature type="transmembrane region" description="Helical" evidence="5">
    <location>
        <begin position="478"/>
        <end position="496"/>
    </location>
</feature>
<evidence type="ECO:0000256" key="5">
    <source>
        <dbReference type="SAM" id="Phobius"/>
    </source>
</evidence>
<keyword evidence="3 5" id="KW-1133">Transmembrane helix</keyword>
<dbReference type="AlphaFoldDB" id="A0A6J2JBM5"/>
<dbReference type="Pfam" id="PF00083">
    <property type="entry name" value="Sugar_tr"/>
    <property type="match status" value="1"/>
</dbReference>
<keyword evidence="4 5" id="KW-0472">Membrane</keyword>
<feature type="domain" description="Major facilitator superfamily (MFS) profile" evidence="6">
    <location>
        <begin position="26"/>
        <end position="501"/>
    </location>
</feature>
<feature type="transmembrane region" description="Helical" evidence="5">
    <location>
        <begin position="243"/>
        <end position="261"/>
    </location>
</feature>
<dbReference type="InterPro" id="IPR036259">
    <property type="entry name" value="MFS_trans_sf"/>
</dbReference>
<feature type="transmembrane region" description="Helical" evidence="5">
    <location>
        <begin position="130"/>
        <end position="150"/>
    </location>
</feature>
<proteinExistence type="predicted"/>
<dbReference type="PROSITE" id="PS50850">
    <property type="entry name" value="MFS"/>
    <property type="match status" value="1"/>
</dbReference>
<evidence type="ECO:0000313" key="7">
    <source>
        <dbReference type="Proteomes" id="UP000504629"/>
    </source>
</evidence>
<comment type="subcellular location">
    <subcellularLocation>
        <location evidence="1">Membrane</location>
        <topology evidence="1">Multi-pass membrane protein</topology>
    </subcellularLocation>
</comment>
<accession>A0A6J2JBM5</accession>
<dbReference type="InterPro" id="IPR020846">
    <property type="entry name" value="MFS_dom"/>
</dbReference>
<dbReference type="InterPro" id="IPR005828">
    <property type="entry name" value="MFS_sugar_transport-like"/>
</dbReference>
<evidence type="ECO:0000259" key="6">
    <source>
        <dbReference type="PROSITE" id="PS50850"/>
    </source>
</evidence>
<dbReference type="OrthoDB" id="2544694at2759"/>
<reference evidence="8" key="1">
    <citation type="submission" date="2025-08" db="UniProtKB">
        <authorList>
            <consortium name="RefSeq"/>
        </authorList>
    </citation>
    <scope>IDENTIFICATION</scope>
    <source>
        <tissue evidence="8">Silk gland</tissue>
    </source>
</reference>
<dbReference type="GO" id="GO:0022857">
    <property type="term" value="F:transmembrane transporter activity"/>
    <property type="evidence" value="ECO:0007669"/>
    <property type="project" value="InterPro"/>
</dbReference>
<dbReference type="GeneID" id="114240472"/>
<gene>
    <name evidence="8" type="primary">LOC114240472</name>
</gene>